<organism evidence="1 2">
    <name type="scientific">Ceratopteris richardii</name>
    <name type="common">Triangle waterfern</name>
    <dbReference type="NCBI Taxonomy" id="49495"/>
    <lineage>
        <taxon>Eukaryota</taxon>
        <taxon>Viridiplantae</taxon>
        <taxon>Streptophyta</taxon>
        <taxon>Embryophyta</taxon>
        <taxon>Tracheophyta</taxon>
        <taxon>Polypodiopsida</taxon>
        <taxon>Polypodiidae</taxon>
        <taxon>Polypodiales</taxon>
        <taxon>Pteridineae</taxon>
        <taxon>Pteridaceae</taxon>
        <taxon>Parkerioideae</taxon>
        <taxon>Ceratopteris</taxon>
    </lineage>
</organism>
<dbReference type="EMBL" id="CM035439">
    <property type="protein sequence ID" value="KAH7284275.1"/>
    <property type="molecule type" value="Genomic_DNA"/>
</dbReference>
<protein>
    <submittedName>
        <fullName evidence="1">Uncharacterized protein</fullName>
    </submittedName>
</protein>
<dbReference type="Proteomes" id="UP000825935">
    <property type="component" value="Chromosome 34"/>
</dbReference>
<comment type="caution">
    <text evidence="1">The sequence shown here is derived from an EMBL/GenBank/DDBJ whole genome shotgun (WGS) entry which is preliminary data.</text>
</comment>
<gene>
    <name evidence="1" type="ORF">KP509_34G046400</name>
</gene>
<evidence type="ECO:0000313" key="1">
    <source>
        <dbReference type="EMBL" id="KAH7284275.1"/>
    </source>
</evidence>
<proteinExistence type="predicted"/>
<reference evidence="1" key="1">
    <citation type="submission" date="2021-08" db="EMBL/GenBank/DDBJ databases">
        <title>WGS assembly of Ceratopteris richardii.</title>
        <authorList>
            <person name="Marchant D.B."/>
            <person name="Chen G."/>
            <person name="Jenkins J."/>
            <person name="Shu S."/>
            <person name="Leebens-Mack J."/>
            <person name="Grimwood J."/>
            <person name="Schmutz J."/>
            <person name="Soltis P."/>
            <person name="Soltis D."/>
            <person name="Chen Z.-H."/>
        </authorList>
    </citation>
    <scope>NUCLEOTIDE SEQUENCE</scope>
    <source>
        <strain evidence="1">Whitten #5841</strain>
        <tissue evidence="1">Leaf</tissue>
    </source>
</reference>
<name>A0A8T2QL97_CERRI</name>
<evidence type="ECO:0000313" key="2">
    <source>
        <dbReference type="Proteomes" id="UP000825935"/>
    </source>
</evidence>
<dbReference type="AlphaFoldDB" id="A0A8T2QL97"/>
<sequence>MRFVLLLHGNRRRKFPERNRVDELTMAAHEARVNWVMGGVDQRFGSEHGRSERRGDPFLAGELSLLTAVFRLHVSPEFSLARDCWKMGSQLPRRVASMSEGWFAFVVQTTAPARDGGSSACTSCTREACMMCGIKCVCCWNAGGIKCVCCWNAGAREWSVRLCLAWPWTGAECAINGDGGWREGGALRAASCCQAVD</sequence>
<keyword evidence="2" id="KW-1185">Reference proteome</keyword>
<accession>A0A8T2QL97</accession>